<protein>
    <submittedName>
        <fullName evidence="1">Uncharacterized protein</fullName>
    </submittedName>
</protein>
<comment type="caution">
    <text evidence="1">The sequence shown here is derived from an EMBL/GenBank/DDBJ whole genome shotgun (WGS) entry which is preliminary data.</text>
</comment>
<evidence type="ECO:0000313" key="1">
    <source>
        <dbReference type="EMBL" id="MFD1738767.1"/>
    </source>
</evidence>
<gene>
    <name evidence="1" type="ORF">ACFSCX_19810</name>
</gene>
<dbReference type="RefSeq" id="WP_377929987.1">
    <property type="nucleotide sequence ID" value="NZ_JBHUEM010000046.1"/>
</dbReference>
<reference evidence="2" key="1">
    <citation type="journal article" date="2019" name="Int. J. Syst. Evol. Microbiol.">
        <title>The Global Catalogue of Microorganisms (GCM) 10K type strain sequencing project: providing services to taxonomists for standard genome sequencing and annotation.</title>
        <authorList>
            <consortium name="The Broad Institute Genomics Platform"/>
            <consortium name="The Broad Institute Genome Sequencing Center for Infectious Disease"/>
            <person name="Wu L."/>
            <person name="Ma J."/>
        </authorList>
    </citation>
    <scope>NUCLEOTIDE SEQUENCE [LARGE SCALE GENOMIC DNA]</scope>
    <source>
        <strain evidence="2">CCUG 49339</strain>
    </source>
</reference>
<name>A0ABW4LUH5_9BACI</name>
<organism evidence="1 2">
    <name type="scientific">Bacillus salitolerans</name>
    <dbReference type="NCBI Taxonomy" id="1437434"/>
    <lineage>
        <taxon>Bacteria</taxon>
        <taxon>Bacillati</taxon>
        <taxon>Bacillota</taxon>
        <taxon>Bacilli</taxon>
        <taxon>Bacillales</taxon>
        <taxon>Bacillaceae</taxon>
        <taxon>Bacillus</taxon>
    </lineage>
</organism>
<keyword evidence="2" id="KW-1185">Reference proteome</keyword>
<dbReference type="Proteomes" id="UP001597214">
    <property type="component" value="Unassembled WGS sequence"/>
</dbReference>
<sequence>MRRLIIFLLIIASPIIILILHTNYVVGLDDFNDANLVELVENLQNNEYFSPYFQELSLEQITEGSYDKTSTYRLTGTGTALFSSLSNIEKQGIFYEFSNQQRISKDVSCGRSKFCTIIEVLIKDQVEVQPFKRKL</sequence>
<dbReference type="EMBL" id="JBHUEM010000046">
    <property type="protein sequence ID" value="MFD1738767.1"/>
    <property type="molecule type" value="Genomic_DNA"/>
</dbReference>
<evidence type="ECO:0000313" key="2">
    <source>
        <dbReference type="Proteomes" id="UP001597214"/>
    </source>
</evidence>
<proteinExistence type="predicted"/>
<accession>A0ABW4LUH5</accession>